<feature type="binding site" evidence="6">
    <location>
        <position position="10"/>
    </location>
    <ligand>
        <name>FMN</name>
        <dbReference type="ChEBI" id="CHEBI:58210"/>
    </ligand>
</feature>
<dbReference type="EMBL" id="CP016033">
    <property type="protein sequence ID" value="ANK13893.1"/>
    <property type="molecule type" value="Genomic_DNA"/>
</dbReference>
<dbReference type="Gene3D" id="3.40.50.360">
    <property type="match status" value="1"/>
</dbReference>
<dbReference type="OrthoDB" id="9787136at2"/>
<reference evidence="8 9" key="1">
    <citation type="submission" date="2016-05" db="EMBL/GenBank/DDBJ databases">
        <title>Compelete Genome Sequence of Bacteriochlorophyll-Synthesizing Bacterium Porphyrobacter neustonensis DSM 9434.</title>
        <authorList>
            <person name="Shi X.-L."/>
            <person name="Wu Y.-H."/>
            <person name="Cheng H."/>
            <person name="Xu L."/>
            <person name="Zhang X.-Q."/>
            <person name="Wang C.-S."/>
            <person name="Xu X.-W."/>
        </authorList>
    </citation>
    <scope>NUCLEOTIDE SEQUENCE [LARGE SCALE GENOMIC DNA]</scope>
    <source>
        <strain evidence="8 9">DSM 9434</strain>
    </source>
</reference>
<dbReference type="SUPFAM" id="SSF52218">
    <property type="entry name" value="Flavoproteins"/>
    <property type="match status" value="1"/>
</dbReference>
<dbReference type="HAMAP" id="MF_01216">
    <property type="entry name" value="Azoreductase_type1"/>
    <property type="match status" value="1"/>
</dbReference>
<dbReference type="GO" id="GO:0016655">
    <property type="term" value="F:oxidoreductase activity, acting on NAD(P)H, quinone or similar compound as acceptor"/>
    <property type="evidence" value="ECO:0007669"/>
    <property type="project" value="InterPro"/>
</dbReference>
<organism evidence="8 9">
    <name type="scientific">Erythrobacter neustonensis</name>
    <dbReference type="NCBI Taxonomy" id="1112"/>
    <lineage>
        <taxon>Bacteria</taxon>
        <taxon>Pseudomonadati</taxon>
        <taxon>Pseudomonadota</taxon>
        <taxon>Alphaproteobacteria</taxon>
        <taxon>Sphingomonadales</taxon>
        <taxon>Erythrobacteraceae</taxon>
        <taxon>Erythrobacter/Porphyrobacter group</taxon>
        <taxon>Erythrobacter</taxon>
    </lineage>
</organism>
<dbReference type="Pfam" id="PF02525">
    <property type="entry name" value="Flavodoxin_2"/>
    <property type="match status" value="1"/>
</dbReference>
<dbReference type="PANTHER" id="PTHR43741:SF4">
    <property type="entry name" value="FMN-DEPENDENT NADH:QUINONE OXIDOREDUCTASE"/>
    <property type="match status" value="1"/>
</dbReference>
<evidence type="ECO:0000256" key="5">
    <source>
        <dbReference type="ARBA" id="ARBA00048542"/>
    </source>
</evidence>
<dbReference type="AlphaFoldDB" id="A0A192D5W4"/>
<keyword evidence="3 6" id="KW-0560">Oxidoreductase</keyword>
<evidence type="ECO:0000256" key="3">
    <source>
        <dbReference type="ARBA" id="ARBA00023002"/>
    </source>
</evidence>
<comment type="catalytic activity">
    <reaction evidence="6">
        <text>2 a quinone + NADH + H(+) = 2 a 1,4-benzosemiquinone + NAD(+)</text>
        <dbReference type="Rhea" id="RHEA:65952"/>
        <dbReference type="ChEBI" id="CHEBI:15378"/>
        <dbReference type="ChEBI" id="CHEBI:57540"/>
        <dbReference type="ChEBI" id="CHEBI:57945"/>
        <dbReference type="ChEBI" id="CHEBI:132124"/>
        <dbReference type="ChEBI" id="CHEBI:134225"/>
    </reaction>
</comment>
<dbReference type="GO" id="GO:0016652">
    <property type="term" value="F:oxidoreductase activity, acting on NAD(P)H as acceptor"/>
    <property type="evidence" value="ECO:0007669"/>
    <property type="project" value="UniProtKB-UniRule"/>
</dbReference>
<feature type="domain" description="Flavodoxin-like fold" evidence="7">
    <location>
        <begin position="3"/>
        <end position="191"/>
    </location>
</feature>
<dbReference type="STRING" id="1112.A9D12_14030"/>
<evidence type="ECO:0000256" key="6">
    <source>
        <dbReference type="HAMAP-Rule" id="MF_01216"/>
    </source>
</evidence>
<feature type="binding site" evidence="6">
    <location>
        <begin position="17"/>
        <end position="19"/>
    </location>
    <ligand>
        <name>FMN</name>
        <dbReference type="ChEBI" id="CHEBI:58210"/>
    </ligand>
</feature>
<dbReference type="Proteomes" id="UP000078263">
    <property type="component" value="Chromosome"/>
</dbReference>
<dbReference type="InterPro" id="IPR029039">
    <property type="entry name" value="Flavoprotein-like_sf"/>
</dbReference>
<keyword evidence="1 6" id="KW-0285">Flavoprotein</keyword>
<dbReference type="EC" id="1.6.5.-" evidence="6"/>
<dbReference type="KEGG" id="pns:A9D12_14030"/>
<comment type="cofactor">
    <cofactor evidence="6">
        <name>FMN</name>
        <dbReference type="ChEBI" id="CHEBI:58210"/>
    </cofactor>
    <text evidence="6">Binds 1 FMN per subunit.</text>
</comment>
<comment type="subunit">
    <text evidence="6">Homodimer.</text>
</comment>
<keyword evidence="2 6" id="KW-0288">FMN</keyword>
<comment type="function">
    <text evidence="6">Quinone reductase that provides resistance to thiol-specific stress caused by electrophilic quinones.</text>
</comment>
<evidence type="ECO:0000256" key="4">
    <source>
        <dbReference type="ARBA" id="ARBA00023027"/>
    </source>
</evidence>
<comment type="catalytic activity">
    <reaction evidence="5">
        <text>N,N-dimethyl-1,4-phenylenediamine + anthranilate + 2 NAD(+) = 2-(4-dimethylaminophenyl)diazenylbenzoate + 2 NADH + 2 H(+)</text>
        <dbReference type="Rhea" id="RHEA:55872"/>
        <dbReference type="ChEBI" id="CHEBI:15378"/>
        <dbReference type="ChEBI" id="CHEBI:15783"/>
        <dbReference type="ChEBI" id="CHEBI:16567"/>
        <dbReference type="ChEBI" id="CHEBI:57540"/>
        <dbReference type="ChEBI" id="CHEBI:57945"/>
        <dbReference type="ChEBI" id="CHEBI:71579"/>
        <dbReference type="EC" id="1.7.1.17"/>
    </reaction>
    <physiologicalReaction direction="right-to-left" evidence="5">
        <dbReference type="Rhea" id="RHEA:55874"/>
    </physiologicalReaction>
</comment>
<sequence length="198" mass="20617">MSNILYITASIRSETQSVSRQIGQGIVDALVSQTGASVITRDLADNDIPYLTAERFAANLAPADQRTPEQAELAQIADTLIAELQAADTIVIASPVYNFAAPATLKSWADLVARAGTTFAYTANGPEGRLTGKKAYLAIASGGTEVGSDIDFMTRWLTFFLGFLGISDVDIIAADGIMGEGGEEKIGSAIAAAKGVAV</sequence>
<evidence type="ECO:0000256" key="1">
    <source>
        <dbReference type="ARBA" id="ARBA00022630"/>
    </source>
</evidence>
<comment type="function">
    <text evidence="6">Also exhibits azoreductase activity. Catalyzes the reductive cleavage of the azo bond in aromatic azo compounds to the corresponding amines.</text>
</comment>
<comment type="caution">
    <text evidence="6">Lacks conserved residue(s) required for the propagation of feature annotation.</text>
</comment>
<dbReference type="EC" id="1.7.1.17" evidence="6"/>
<dbReference type="GO" id="GO:0010181">
    <property type="term" value="F:FMN binding"/>
    <property type="evidence" value="ECO:0007669"/>
    <property type="project" value="UniProtKB-UniRule"/>
</dbReference>
<proteinExistence type="inferred from homology"/>
<accession>A0A192D5W4</accession>
<name>A0A192D5W4_9SPHN</name>
<evidence type="ECO:0000256" key="2">
    <source>
        <dbReference type="ARBA" id="ARBA00022643"/>
    </source>
</evidence>
<evidence type="ECO:0000313" key="8">
    <source>
        <dbReference type="EMBL" id="ANK13893.1"/>
    </source>
</evidence>
<gene>
    <name evidence="6" type="primary">azoR</name>
    <name evidence="8" type="ORF">A9D12_14030</name>
</gene>
<dbReference type="InterPro" id="IPR050104">
    <property type="entry name" value="FMN-dep_NADH:Q_OxRdtase_AzoR1"/>
</dbReference>
<dbReference type="InterPro" id="IPR023048">
    <property type="entry name" value="NADH:quinone_OxRdtase_FMN_depd"/>
</dbReference>
<dbReference type="GO" id="GO:0009055">
    <property type="term" value="F:electron transfer activity"/>
    <property type="evidence" value="ECO:0007669"/>
    <property type="project" value="UniProtKB-UniRule"/>
</dbReference>
<dbReference type="InterPro" id="IPR003680">
    <property type="entry name" value="Flavodoxin_fold"/>
</dbReference>
<dbReference type="PANTHER" id="PTHR43741">
    <property type="entry name" value="FMN-DEPENDENT NADH-AZOREDUCTASE 1"/>
    <property type="match status" value="1"/>
</dbReference>
<dbReference type="RefSeq" id="WP_068353010.1">
    <property type="nucleotide sequence ID" value="NZ_CP016033.1"/>
</dbReference>
<evidence type="ECO:0000259" key="7">
    <source>
        <dbReference type="Pfam" id="PF02525"/>
    </source>
</evidence>
<protein>
    <recommendedName>
        <fullName evidence="6">FMN dependent NADH:quinone oxidoreductase</fullName>
        <ecNumber evidence="6">1.6.5.-</ecNumber>
    </recommendedName>
    <alternativeName>
        <fullName evidence="6">Azo-dye reductase</fullName>
    </alternativeName>
    <alternativeName>
        <fullName evidence="6">FMN-dependent NADH-azo compound oxidoreductase</fullName>
    </alternativeName>
    <alternativeName>
        <fullName evidence="6">FMN-dependent NADH-azoreductase</fullName>
        <ecNumber evidence="6">1.7.1.17</ecNumber>
    </alternativeName>
</protein>
<keyword evidence="9" id="KW-1185">Reference proteome</keyword>
<evidence type="ECO:0000313" key="9">
    <source>
        <dbReference type="Proteomes" id="UP000078263"/>
    </source>
</evidence>
<keyword evidence="4 6" id="KW-0520">NAD</keyword>
<comment type="similarity">
    <text evidence="6">Belongs to the azoreductase type 1 family.</text>
</comment>